<dbReference type="STRING" id="243230.DR_1280"/>
<dbReference type="KEGG" id="dra:DR_1280"/>
<dbReference type="InParanoid" id="Q9RUV1"/>
<sequence>MTGQSHLLWAGLRWSLPFVLGGVLLVLSGLPSQVVNLLLVLLALVVGGLGLWRQRSGQPLKATDALIYLLGFVLGSGVLALVALAAVYGLMERSFSF</sequence>
<feature type="transmembrane region" description="Helical" evidence="1">
    <location>
        <begin position="34"/>
        <end position="53"/>
    </location>
</feature>
<organism evidence="2 3">
    <name type="scientific">Deinococcus radiodurans (strain ATCC 13939 / DSM 20539 / JCM 16871 / CCUG 27074 / LMG 4051 / NBRC 15346 / NCIMB 9279 / VKM B-1422 / R1)</name>
    <dbReference type="NCBI Taxonomy" id="243230"/>
    <lineage>
        <taxon>Bacteria</taxon>
        <taxon>Thermotogati</taxon>
        <taxon>Deinococcota</taxon>
        <taxon>Deinococci</taxon>
        <taxon>Deinococcales</taxon>
        <taxon>Deinococcaceae</taxon>
        <taxon>Deinococcus</taxon>
    </lineage>
</organism>
<feature type="transmembrane region" description="Helical" evidence="1">
    <location>
        <begin position="7"/>
        <end position="28"/>
    </location>
</feature>
<keyword evidence="1" id="KW-0472">Membrane</keyword>
<evidence type="ECO:0000313" key="3">
    <source>
        <dbReference type="Proteomes" id="UP000002524"/>
    </source>
</evidence>
<accession>Q9RUV1</accession>
<dbReference type="EMBL" id="AE000513">
    <property type="protein sequence ID" value="AAF10855.1"/>
    <property type="molecule type" value="Genomic_DNA"/>
</dbReference>
<dbReference type="RefSeq" id="WP_010887923.1">
    <property type="nucleotide sequence ID" value="NC_001263.1"/>
</dbReference>
<dbReference type="PaxDb" id="243230-DR_1280"/>
<reference evidence="2 3" key="1">
    <citation type="journal article" date="1999" name="Science">
        <title>Genome sequence of the radioresistant bacterium Deinococcus radiodurans R1.</title>
        <authorList>
            <person name="White O."/>
            <person name="Eisen J.A."/>
            <person name="Heidelberg J.F."/>
            <person name="Hickey E.K."/>
            <person name="Peterson J.D."/>
            <person name="Dodson R.J."/>
            <person name="Haft D.H."/>
            <person name="Gwinn M.L."/>
            <person name="Nelson W.C."/>
            <person name="Richardson D.L."/>
            <person name="Moffat K.S."/>
            <person name="Qin H."/>
            <person name="Jiang L."/>
            <person name="Pamphile W."/>
            <person name="Crosby M."/>
            <person name="Shen M."/>
            <person name="Vamathevan J.J."/>
            <person name="Lam P."/>
            <person name="McDonald L."/>
            <person name="Utterback T."/>
            <person name="Zalewski C."/>
            <person name="Makarova K.S."/>
            <person name="Aravind L."/>
            <person name="Daly M.J."/>
            <person name="Minton K.W."/>
            <person name="Fleischmann R.D."/>
            <person name="Ketchum K.A."/>
            <person name="Nelson K.E."/>
            <person name="Salzberg S."/>
            <person name="Smith H.O."/>
            <person name="Venter J.C."/>
            <person name="Fraser C.M."/>
        </authorList>
    </citation>
    <scope>NUCLEOTIDE SEQUENCE [LARGE SCALE GENOMIC DNA]</scope>
    <source>
        <strain evidence="3">ATCC 13939 / DSM 20539 / JCM 16871 / LMG 4051 / NBRC 15346 / NCIMB 9279 / R1 / VKM B-1422</strain>
    </source>
</reference>
<dbReference type="PIR" id="C75415">
    <property type="entry name" value="C75415"/>
</dbReference>
<dbReference type="GeneID" id="69517528"/>
<keyword evidence="3" id="KW-1185">Reference proteome</keyword>
<proteinExistence type="predicted"/>
<gene>
    <name evidence="2" type="ordered locus">DR_1280</name>
</gene>
<evidence type="ECO:0000313" key="2">
    <source>
        <dbReference type="EMBL" id="AAF10855.1"/>
    </source>
</evidence>
<feature type="transmembrane region" description="Helical" evidence="1">
    <location>
        <begin position="65"/>
        <end position="91"/>
    </location>
</feature>
<dbReference type="AlphaFoldDB" id="Q9RUV1"/>
<protein>
    <submittedName>
        <fullName evidence="2">Uncharacterized protein</fullName>
    </submittedName>
</protein>
<dbReference type="Proteomes" id="UP000002524">
    <property type="component" value="Chromosome 1"/>
</dbReference>
<evidence type="ECO:0000256" key="1">
    <source>
        <dbReference type="SAM" id="Phobius"/>
    </source>
</evidence>
<name>Q9RUV1_DEIRA</name>
<keyword evidence="1" id="KW-1133">Transmembrane helix</keyword>
<dbReference type="PATRIC" id="fig|243230.17.peg.1476"/>
<dbReference type="EnsemblBacteria" id="AAF10855">
    <property type="protein sequence ID" value="AAF10855"/>
    <property type="gene ID" value="DR_1280"/>
</dbReference>
<keyword evidence="1" id="KW-0812">Transmembrane</keyword>
<dbReference type="HOGENOM" id="CLU_2342124_0_0_0"/>